<proteinExistence type="predicted"/>
<dbReference type="Gene3D" id="3.50.50.60">
    <property type="entry name" value="FAD/NAD(P)-binding domain"/>
    <property type="match status" value="1"/>
</dbReference>
<feature type="domain" description="FAD-binding" evidence="2">
    <location>
        <begin position="6"/>
        <end position="185"/>
    </location>
</feature>
<gene>
    <name evidence="3" type="ORF">DB30_05967</name>
</gene>
<sequence length="595" mass="65425">MADSFEVAILGGGLAAQCLARHLRRSGVTGPIVVIDRGPLPIPAATLKLGESTVEAGAWYLGQRLGLHDRLLAEHEMKFGLRFFFSAGNNDDVGERLELGPQHAERFRRGLRPPAYQLHRGRLEHMLTRLNEADDVSMLPHTQVGKITLATDSGHHRVALEDQTTGRAHTIHARWLIDASGRAGLLTRPEQLRRPLAHRVRVAHGWVAGRIDPEHWTHNEAFTQRIEPDLRWRSTVHLIGPGYSIWMIPVDRHITSIGVVARPEGGALDQVTDATTLRRWLEHREPQLAATIARNAWINGPHIGNVQAHVSRVVVSPRRFGVCGESAAHLDPLYSSGFDLLAIANELIVATILDDTKARPLAPICEQRNVVFAQVTRQLLSVYADAYRLLDAPRIATHKITWDIATYLGYLAPLIMSGTFGEATPLADHVEIAARVVRLNRRMQELFTSWRARAGLAPHEVPAVNLAHLPPVASCFARLGDMAPSDPPARWRQLLQDNLRLLEDQAIATFLDAVADLGLPLPDGPINAHAISLDPRAWAADGLIRAAPLDHEAARAAAQRVSATRRGMSGNGSLSPPLELEPETRSPSPADQSRE</sequence>
<dbReference type="SUPFAM" id="SSF51905">
    <property type="entry name" value="FAD/NAD(P)-binding domain"/>
    <property type="match status" value="1"/>
</dbReference>
<organism evidence="3 4">
    <name type="scientific">Enhygromyxa salina</name>
    <dbReference type="NCBI Taxonomy" id="215803"/>
    <lineage>
        <taxon>Bacteria</taxon>
        <taxon>Pseudomonadati</taxon>
        <taxon>Myxococcota</taxon>
        <taxon>Polyangia</taxon>
        <taxon>Nannocystales</taxon>
        <taxon>Nannocystaceae</taxon>
        <taxon>Enhygromyxa</taxon>
    </lineage>
</organism>
<dbReference type="EMBL" id="JMCC02000006">
    <property type="protein sequence ID" value="KIG19063.1"/>
    <property type="molecule type" value="Genomic_DNA"/>
</dbReference>
<feature type="compositionally biased region" description="Polar residues" evidence="1">
    <location>
        <begin position="585"/>
        <end position="595"/>
    </location>
</feature>
<feature type="region of interest" description="Disordered" evidence="1">
    <location>
        <begin position="557"/>
        <end position="595"/>
    </location>
</feature>
<evidence type="ECO:0000259" key="2">
    <source>
        <dbReference type="Pfam" id="PF01494"/>
    </source>
</evidence>
<dbReference type="RefSeq" id="WP_146657924.1">
    <property type="nucleotide sequence ID" value="NZ_JMCC02000006.1"/>
</dbReference>
<evidence type="ECO:0000256" key="1">
    <source>
        <dbReference type="SAM" id="MobiDB-lite"/>
    </source>
</evidence>
<reference evidence="3 4" key="1">
    <citation type="submission" date="2014-12" db="EMBL/GenBank/DDBJ databases">
        <title>Genome assembly of Enhygromyxa salina DSM 15201.</title>
        <authorList>
            <person name="Sharma G."/>
            <person name="Subramanian S."/>
        </authorList>
    </citation>
    <scope>NUCLEOTIDE SEQUENCE [LARGE SCALE GENOMIC DNA]</scope>
    <source>
        <strain evidence="3 4">DSM 15201</strain>
    </source>
</reference>
<dbReference type="InterPro" id="IPR002938">
    <property type="entry name" value="FAD-bd"/>
</dbReference>
<comment type="caution">
    <text evidence="3">The sequence shown here is derived from an EMBL/GenBank/DDBJ whole genome shotgun (WGS) entry which is preliminary data.</text>
</comment>
<dbReference type="PANTHER" id="PTHR43747">
    <property type="entry name" value="FAD-BINDING PROTEIN"/>
    <property type="match status" value="1"/>
</dbReference>
<dbReference type="Proteomes" id="UP000031599">
    <property type="component" value="Unassembled WGS sequence"/>
</dbReference>
<protein>
    <submittedName>
        <fullName evidence="3">Halogenase</fullName>
    </submittedName>
</protein>
<dbReference type="AlphaFoldDB" id="A0A0C2A6P8"/>
<feature type="compositionally biased region" description="Low complexity" evidence="1">
    <location>
        <begin position="557"/>
        <end position="566"/>
    </location>
</feature>
<dbReference type="InterPro" id="IPR036188">
    <property type="entry name" value="FAD/NAD-bd_sf"/>
</dbReference>
<dbReference type="Pfam" id="PF01494">
    <property type="entry name" value="FAD_binding_3"/>
    <property type="match status" value="1"/>
</dbReference>
<dbReference type="InterPro" id="IPR050816">
    <property type="entry name" value="Flavin-dep_Halogenase_NPB"/>
</dbReference>
<name>A0A0C2A6P8_9BACT</name>
<accession>A0A0C2A6P8</accession>
<evidence type="ECO:0000313" key="3">
    <source>
        <dbReference type="EMBL" id="KIG19063.1"/>
    </source>
</evidence>
<dbReference type="PANTHER" id="PTHR43747:SF1">
    <property type="entry name" value="SLR1998 PROTEIN"/>
    <property type="match status" value="1"/>
</dbReference>
<evidence type="ECO:0000313" key="4">
    <source>
        <dbReference type="Proteomes" id="UP000031599"/>
    </source>
</evidence>
<dbReference type="GO" id="GO:0071949">
    <property type="term" value="F:FAD binding"/>
    <property type="evidence" value="ECO:0007669"/>
    <property type="project" value="InterPro"/>
</dbReference>